<keyword evidence="4" id="KW-1185">Reference proteome</keyword>
<dbReference type="Proteomes" id="UP000258613">
    <property type="component" value="Chromosome"/>
</dbReference>
<evidence type="ECO:0000313" key="2">
    <source>
        <dbReference type="EMBL" id="AXR77028.1"/>
    </source>
</evidence>
<dbReference type="Proteomes" id="UP000258707">
    <property type="component" value="Chromosome"/>
</dbReference>
<reference evidence="5" key="1">
    <citation type="submission" date="2017-10" db="EMBL/GenBank/DDBJ databases">
        <title>Phenotypic and genomic properties of facultatively anaerobic sulfur-reducing natronoarchaea from hypersaline soda lakes.</title>
        <authorList>
            <person name="Sorokin D.Y."/>
            <person name="Kublanov I.V."/>
            <person name="Roman P."/>
            <person name="Sinninghe Damste J.S."/>
            <person name="Golyshin P.N."/>
            <person name="Rojo D."/>
            <person name="Ciordia S."/>
            <person name="Mena Md.C."/>
            <person name="Ferrer M."/>
            <person name="Messina E."/>
            <person name="Smedile F."/>
            <person name="La Spada G."/>
            <person name="La Cono V."/>
            <person name="Yakimov M.M."/>
        </authorList>
    </citation>
    <scope>NUCLEOTIDE SEQUENCE [LARGE SCALE GENOMIC DNA]</scope>
    <source>
        <strain evidence="5">AArc1</strain>
    </source>
</reference>
<reference evidence="2" key="3">
    <citation type="journal article" date="2019" name="Int. J. Syst. Evol. Microbiol.">
        <title>Natronolimnobius sulfurireducens sp. nov. and Halalkaliarchaeum desulfuricum gen. nov., sp. nov., the first sulfur-respiring alkaliphilic haloarchaea from hypersaline alkaline lakes.</title>
        <authorList>
            <person name="Sorokin D.Y."/>
            <person name="Yakimov M."/>
            <person name="Messina E."/>
            <person name="Merkel A.Y."/>
            <person name="Bale N.J."/>
            <person name="Sinninghe Damste J.S."/>
        </authorList>
    </citation>
    <scope>NUCLEOTIDE SEQUENCE</scope>
    <source>
        <strain evidence="3">AArc-Mg</strain>
        <strain evidence="2">AArc1</strain>
    </source>
</reference>
<dbReference type="AlphaFoldDB" id="A0A346PBY3"/>
<proteinExistence type="predicted"/>
<dbReference type="KEGG" id="nan:AArc1_0685"/>
<protein>
    <submittedName>
        <fullName evidence="2">Uncharacterized protein</fullName>
    </submittedName>
</protein>
<accession>A0A346PBY3</accession>
<evidence type="ECO:0000256" key="1">
    <source>
        <dbReference type="SAM" id="MobiDB-lite"/>
    </source>
</evidence>
<gene>
    <name evidence="2" type="ORF">AArc1_0685</name>
    <name evidence="3" type="ORF">AArcMg_3018</name>
</gene>
<reference evidence="4" key="2">
    <citation type="submission" date="2018-02" db="EMBL/GenBank/DDBJ databases">
        <title>Phenotypic and genomic properties of facultatively anaerobic sulfur-reducing natronoarchaea from hypersaline soda lakes.</title>
        <authorList>
            <person name="Sorokin D.Y."/>
            <person name="Kublanov I.V."/>
            <person name="Roman P."/>
            <person name="Sinninghe Damste J.S."/>
            <person name="Golyshin P.N."/>
            <person name="Rojo D."/>
            <person name="Ciordia S."/>
            <person name="Mena M.D.C."/>
            <person name="Ferrer M."/>
            <person name="Messina E."/>
            <person name="Smedile F."/>
            <person name="La Spada G."/>
            <person name="La Cono V."/>
            <person name="Yakimov M.M."/>
        </authorList>
    </citation>
    <scope>NUCLEOTIDE SEQUENCE [LARGE SCALE GENOMIC DNA]</scope>
    <source>
        <strain evidence="4">AArc-Mg</strain>
    </source>
</reference>
<name>A0A346PBY3_9EURY</name>
<dbReference type="RefSeq" id="WP_117363242.1">
    <property type="nucleotide sequence ID" value="NZ_CP024047.1"/>
</dbReference>
<dbReference type="EMBL" id="CP027033">
    <property type="protein sequence ID" value="AXR83006.1"/>
    <property type="molecule type" value="Genomic_DNA"/>
</dbReference>
<feature type="compositionally biased region" description="Basic and acidic residues" evidence="1">
    <location>
        <begin position="44"/>
        <end position="57"/>
    </location>
</feature>
<sequence>MSPPPSVALVLLVLWVIVMFGATNVAGYHQWRTADPLETLGGPRTDDSSDDRSRTTRDAVAPPSDD</sequence>
<feature type="region of interest" description="Disordered" evidence="1">
    <location>
        <begin position="33"/>
        <end position="66"/>
    </location>
</feature>
<dbReference type="GeneID" id="37643511"/>
<accession>A0A346PU11</accession>
<dbReference type="KEGG" id="nag:AArcMg_3018"/>
<evidence type="ECO:0000313" key="5">
    <source>
        <dbReference type="Proteomes" id="UP000258707"/>
    </source>
</evidence>
<dbReference type="EMBL" id="CP024047">
    <property type="protein sequence ID" value="AXR77028.1"/>
    <property type="molecule type" value="Genomic_DNA"/>
</dbReference>
<evidence type="ECO:0000313" key="4">
    <source>
        <dbReference type="Proteomes" id="UP000258613"/>
    </source>
</evidence>
<evidence type="ECO:0000313" key="3">
    <source>
        <dbReference type="EMBL" id="AXR83006.1"/>
    </source>
</evidence>
<organism evidence="2 5">
    <name type="scientific">Natrarchaeobaculum sulfurireducens</name>
    <dbReference type="NCBI Taxonomy" id="2044521"/>
    <lineage>
        <taxon>Archaea</taxon>
        <taxon>Methanobacteriati</taxon>
        <taxon>Methanobacteriota</taxon>
        <taxon>Stenosarchaea group</taxon>
        <taxon>Halobacteria</taxon>
        <taxon>Halobacteriales</taxon>
        <taxon>Natrialbaceae</taxon>
        <taxon>Natrarchaeobaculum</taxon>
    </lineage>
</organism>